<evidence type="ECO:0000256" key="9">
    <source>
        <dbReference type="ARBA" id="ARBA00023242"/>
    </source>
</evidence>
<keyword evidence="3" id="KW-0479">Metal-binding</keyword>
<feature type="domain" description="C2H2-type" evidence="12">
    <location>
        <begin position="606"/>
        <end position="636"/>
    </location>
</feature>
<dbReference type="SMART" id="SM00355">
    <property type="entry name" value="ZnF_C2H2"/>
    <property type="match status" value="9"/>
</dbReference>
<keyword evidence="6" id="KW-0862">Zinc</keyword>
<reference evidence="13" key="1">
    <citation type="submission" date="2019-07" db="EMBL/GenBank/DDBJ databases">
        <title>Hyphodiscus hymeniophilus genome sequencing and assembly.</title>
        <authorList>
            <person name="Kramer G."/>
            <person name="Nodwell J."/>
        </authorList>
    </citation>
    <scope>NUCLEOTIDE SEQUENCE</scope>
    <source>
        <strain evidence="13">ATCC 34498</strain>
    </source>
</reference>
<evidence type="ECO:0000256" key="5">
    <source>
        <dbReference type="ARBA" id="ARBA00022771"/>
    </source>
</evidence>
<dbReference type="FunFam" id="3.30.160.60:FF:000110">
    <property type="entry name" value="Zinc finger protein-like"/>
    <property type="match status" value="1"/>
</dbReference>
<evidence type="ECO:0000256" key="3">
    <source>
        <dbReference type="ARBA" id="ARBA00022723"/>
    </source>
</evidence>
<comment type="subcellular location">
    <subcellularLocation>
        <location evidence="1">Nucleus</location>
    </subcellularLocation>
</comment>
<evidence type="ECO:0000313" key="14">
    <source>
        <dbReference type="Proteomes" id="UP000785200"/>
    </source>
</evidence>
<dbReference type="SUPFAM" id="SSF57667">
    <property type="entry name" value="beta-beta-alpha zinc fingers"/>
    <property type="match status" value="3"/>
</dbReference>
<dbReference type="Gene3D" id="3.30.160.60">
    <property type="entry name" value="Classic Zinc Finger"/>
    <property type="match status" value="5"/>
</dbReference>
<comment type="similarity">
    <text evidence="2">Belongs to the krueppel C2H2-type zinc-finger protein family.</text>
</comment>
<evidence type="ECO:0000256" key="7">
    <source>
        <dbReference type="ARBA" id="ARBA00023015"/>
    </source>
</evidence>
<dbReference type="GO" id="GO:0008270">
    <property type="term" value="F:zinc ion binding"/>
    <property type="evidence" value="ECO:0007669"/>
    <property type="project" value="UniProtKB-KW"/>
</dbReference>
<feature type="domain" description="C2H2-type" evidence="12">
    <location>
        <begin position="693"/>
        <end position="722"/>
    </location>
</feature>
<dbReference type="Proteomes" id="UP000785200">
    <property type="component" value="Unassembled WGS sequence"/>
</dbReference>
<dbReference type="EMBL" id="VNKQ01000007">
    <property type="protein sequence ID" value="KAG0649939.1"/>
    <property type="molecule type" value="Genomic_DNA"/>
</dbReference>
<evidence type="ECO:0000256" key="10">
    <source>
        <dbReference type="PROSITE-ProRule" id="PRU00042"/>
    </source>
</evidence>
<dbReference type="PROSITE" id="PS00028">
    <property type="entry name" value="ZINC_FINGER_C2H2_1"/>
    <property type="match status" value="4"/>
</dbReference>
<evidence type="ECO:0000313" key="13">
    <source>
        <dbReference type="EMBL" id="KAG0649939.1"/>
    </source>
</evidence>
<evidence type="ECO:0000256" key="2">
    <source>
        <dbReference type="ARBA" id="ARBA00006991"/>
    </source>
</evidence>
<dbReference type="OrthoDB" id="3437960at2759"/>
<dbReference type="InterPro" id="IPR013087">
    <property type="entry name" value="Znf_C2H2_type"/>
</dbReference>
<feature type="domain" description="C2H2-type" evidence="12">
    <location>
        <begin position="665"/>
        <end position="687"/>
    </location>
</feature>
<feature type="domain" description="C2H2-type" evidence="12">
    <location>
        <begin position="475"/>
        <end position="505"/>
    </location>
</feature>
<keyword evidence="9" id="KW-0539">Nucleus</keyword>
<dbReference type="GO" id="GO:0006357">
    <property type="term" value="P:regulation of transcription by RNA polymerase II"/>
    <property type="evidence" value="ECO:0007669"/>
    <property type="project" value="TreeGrafter"/>
</dbReference>
<keyword evidence="14" id="KW-1185">Reference proteome</keyword>
<evidence type="ECO:0000256" key="1">
    <source>
        <dbReference type="ARBA" id="ARBA00004123"/>
    </source>
</evidence>
<dbReference type="InterPro" id="IPR051061">
    <property type="entry name" value="Zinc_finger_trans_reg"/>
</dbReference>
<feature type="region of interest" description="Disordered" evidence="11">
    <location>
        <begin position="294"/>
        <end position="321"/>
    </location>
</feature>
<keyword evidence="5 10" id="KW-0863">Zinc-finger</keyword>
<keyword evidence="7" id="KW-0805">Transcription regulation</keyword>
<gene>
    <name evidence="13" type="ORF">D0Z07_3795</name>
</gene>
<accession>A0A9P6VLV1</accession>
<dbReference type="PANTHER" id="PTHR46179">
    <property type="entry name" value="ZINC FINGER PROTEIN"/>
    <property type="match status" value="1"/>
</dbReference>
<keyword evidence="8" id="KW-0804">Transcription</keyword>
<evidence type="ECO:0000256" key="11">
    <source>
        <dbReference type="SAM" id="MobiDB-lite"/>
    </source>
</evidence>
<feature type="domain" description="C2H2-type" evidence="12">
    <location>
        <begin position="637"/>
        <end position="664"/>
    </location>
</feature>
<evidence type="ECO:0000256" key="6">
    <source>
        <dbReference type="ARBA" id="ARBA00022833"/>
    </source>
</evidence>
<dbReference type="GO" id="GO:0005634">
    <property type="term" value="C:nucleus"/>
    <property type="evidence" value="ECO:0007669"/>
    <property type="project" value="UniProtKB-SubCell"/>
</dbReference>
<dbReference type="FunFam" id="3.30.160.60:FF:000056">
    <property type="entry name" value="Zinc finger and SCAN domain-containing 20"/>
    <property type="match status" value="1"/>
</dbReference>
<dbReference type="AlphaFoldDB" id="A0A9P6VLV1"/>
<protein>
    <submittedName>
        <fullName evidence="13">Zinc-responsive transcriptional regulator ZAP1</fullName>
    </submittedName>
</protein>
<dbReference type="PANTHER" id="PTHR46179:SF13">
    <property type="entry name" value="C2H2-TYPE DOMAIN-CONTAINING PROTEIN"/>
    <property type="match status" value="1"/>
</dbReference>
<dbReference type="InterPro" id="IPR036236">
    <property type="entry name" value="Znf_C2H2_sf"/>
</dbReference>
<dbReference type="PROSITE" id="PS50157">
    <property type="entry name" value="ZINC_FINGER_C2H2_2"/>
    <property type="match status" value="5"/>
</dbReference>
<evidence type="ECO:0000256" key="8">
    <source>
        <dbReference type="ARBA" id="ARBA00023163"/>
    </source>
</evidence>
<name>A0A9P6VLV1_9HELO</name>
<sequence>MTVPVVTFFPGQNTQNPWPTPDELLSAERTSPGAREDLHPLDPSTVDASQVGNVWTSQQCTSWADLTQDSWWSFPANVIPRTQELPFHDFGQEQYTAGNHERSDPMLYLQGGMVAPEQGFQDQVLTPAPSKLFDRLQKRQSRNLRRLSGERPRRRKRINRGATIHENQELLNAKDSREYQDGTMCDEDCESDAGSATTCCSSCSEGPLCEDPHCAIPCAKLSCDMPICADDCPEVCPGTQSQLMQYQQDAVPSSERVSFLRRSNAQRWSSAGSRMALSAEGVYCNIDPAFPEQEFDTQHQEGPQSSGAPTPSMVQNATTPCSPEAALQTPHFMGHPPQVSYANETNAIVGAGEMFPSQIGRWSSDSFSDSENAAWLFNCPWDACNAALPDEQYWMHLHQEHLDPQYIYGCPLQSNECPTTLANPLSHLQTQHGFAMDESFSCPAPTCSPTETYNDQAMFHNHFDLAHATPAQGFLHCRLDSCNNVFSDQNQLLSHIHETHQLPTPAPKVATITEAPNHLLTIAGDAELVANTCKWKLKGGLVCSKVCESEKDLQEHVKSVHLAPLSKSTGYICQWEQCNRPAKMGSKQGFSQRGKLERHMASHTNFKCSECDICHQMFSAEQAMKQHRLLHTGEKPWKCSYCHKRFPQQSACTIHERTHTKDKPLECEICGKKFSESSNFAKHRRIHGELGKHACEYPNCGKTFHRSDQLKKHMKVHSMTNFSDEGMDDESSG</sequence>
<keyword evidence="4" id="KW-0677">Repeat</keyword>
<evidence type="ECO:0000259" key="12">
    <source>
        <dbReference type="PROSITE" id="PS50157"/>
    </source>
</evidence>
<organism evidence="13 14">
    <name type="scientific">Hyphodiscus hymeniophilus</name>
    <dbReference type="NCBI Taxonomy" id="353542"/>
    <lineage>
        <taxon>Eukaryota</taxon>
        <taxon>Fungi</taxon>
        <taxon>Dikarya</taxon>
        <taxon>Ascomycota</taxon>
        <taxon>Pezizomycotina</taxon>
        <taxon>Leotiomycetes</taxon>
        <taxon>Helotiales</taxon>
        <taxon>Hyphodiscaceae</taxon>
        <taxon>Hyphodiscus</taxon>
    </lineage>
</organism>
<dbReference type="Pfam" id="PF00096">
    <property type="entry name" value="zf-C2H2"/>
    <property type="match status" value="2"/>
</dbReference>
<evidence type="ECO:0000256" key="4">
    <source>
        <dbReference type="ARBA" id="ARBA00022737"/>
    </source>
</evidence>
<feature type="region of interest" description="Disordered" evidence="11">
    <location>
        <begin position="141"/>
        <end position="161"/>
    </location>
</feature>
<proteinExistence type="inferred from homology"/>
<feature type="compositionally biased region" description="Polar residues" evidence="11">
    <location>
        <begin position="300"/>
        <end position="321"/>
    </location>
</feature>
<comment type="caution">
    <text evidence="13">The sequence shown here is derived from an EMBL/GenBank/DDBJ whole genome shotgun (WGS) entry which is preliminary data.</text>
</comment>
<feature type="region of interest" description="Disordered" evidence="11">
    <location>
        <begin position="1"/>
        <end position="24"/>
    </location>
</feature>